<dbReference type="CDD" id="cd24163">
    <property type="entry name" value="RWDD2_C"/>
    <property type="match status" value="1"/>
</dbReference>
<dbReference type="SUPFAM" id="SSF54495">
    <property type="entry name" value="UBC-like"/>
    <property type="match status" value="1"/>
</dbReference>
<dbReference type="InterPro" id="IPR016135">
    <property type="entry name" value="UBQ-conjugating_enzyme/RWD"/>
</dbReference>
<name>A0AAD9NDK5_9ANNE</name>
<dbReference type="CDD" id="cd23829">
    <property type="entry name" value="RWD_RWDD2"/>
    <property type="match status" value="1"/>
</dbReference>
<dbReference type="PANTHER" id="PTHR15955">
    <property type="entry name" value="RWD DOMAIN CONTAINING PROTEIN 2"/>
    <property type="match status" value="1"/>
</dbReference>
<organism evidence="2 3">
    <name type="scientific">Paralvinella palmiformis</name>
    <dbReference type="NCBI Taxonomy" id="53620"/>
    <lineage>
        <taxon>Eukaryota</taxon>
        <taxon>Metazoa</taxon>
        <taxon>Spiralia</taxon>
        <taxon>Lophotrochozoa</taxon>
        <taxon>Annelida</taxon>
        <taxon>Polychaeta</taxon>
        <taxon>Sedentaria</taxon>
        <taxon>Canalipalpata</taxon>
        <taxon>Terebellida</taxon>
        <taxon>Terebelliformia</taxon>
        <taxon>Alvinellidae</taxon>
        <taxon>Paralvinella</taxon>
    </lineage>
</organism>
<dbReference type="EMBL" id="JAODUP010000040">
    <property type="protein sequence ID" value="KAK2166342.1"/>
    <property type="molecule type" value="Genomic_DNA"/>
</dbReference>
<sequence>MAADMDVHQMLELQLSEIEMIRSMFPNPGEVILDDEAAVDEIRTFLDGKIHYDSLSLRLGFTLKVEGPNDKDQIEVVCQLPHEYPEVCPEVFLRTPTLSRSQHRSLSDALQIYIINDLEKGQLYMCSVIQWIQDNKESYFTTENESNSDSVKDVVHPKYDTFSRMWIYSHHIYNKFKRKAILEFSDELNLTGFCMPGKPGMICIEGDNDNVEEFWHRIRRMQWKRVVMKEKEDTKLGLGQTIDKLRRFDGFEERSFEPRLGKGRDARADRGLLYQFLEQRGCAHIFPLYYGVTGHAGDDND</sequence>
<gene>
    <name evidence="2" type="ORF">LSH36_40g21080</name>
</gene>
<dbReference type="PROSITE" id="PS50908">
    <property type="entry name" value="RWD"/>
    <property type="match status" value="1"/>
</dbReference>
<keyword evidence="3" id="KW-1185">Reference proteome</keyword>
<dbReference type="SMART" id="SM00591">
    <property type="entry name" value="RWD"/>
    <property type="match status" value="1"/>
</dbReference>
<dbReference type="InterPro" id="IPR010541">
    <property type="entry name" value="Prp3_C"/>
</dbReference>
<dbReference type="InterPro" id="IPR006575">
    <property type="entry name" value="RWD_dom"/>
</dbReference>
<comment type="caution">
    <text evidence="2">The sequence shown here is derived from an EMBL/GenBank/DDBJ whole genome shotgun (WGS) entry which is preliminary data.</text>
</comment>
<evidence type="ECO:0000259" key="1">
    <source>
        <dbReference type="PROSITE" id="PS50908"/>
    </source>
</evidence>
<dbReference type="Gene3D" id="3.10.110.10">
    <property type="entry name" value="Ubiquitin Conjugating Enzyme"/>
    <property type="match status" value="1"/>
</dbReference>
<dbReference type="InterPro" id="IPR017359">
    <property type="entry name" value="Phi-like"/>
</dbReference>
<dbReference type="Proteomes" id="UP001208570">
    <property type="component" value="Unassembled WGS sequence"/>
</dbReference>
<dbReference type="PIRSF" id="PIRSF038021">
    <property type="entry name" value="UCP038021_RWDD2"/>
    <property type="match status" value="1"/>
</dbReference>
<dbReference type="Pfam" id="PF05773">
    <property type="entry name" value="RWD"/>
    <property type="match status" value="1"/>
</dbReference>
<accession>A0AAD9NDK5</accession>
<proteinExistence type="predicted"/>
<evidence type="ECO:0000313" key="2">
    <source>
        <dbReference type="EMBL" id="KAK2166342.1"/>
    </source>
</evidence>
<protein>
    <recommendedName>
        <fullName evidence="1">RWD domain-containing protein</fullName>
    </recommendedName>
</protein>
<dbReference type="AlphaFoldDB" id="A0AAD9NDK5"/>
<dbReference type="PANTHER" id="PTHR15955:SF8">
    <property type="entry name" value="RWD DOMAIN-CONTAINING PROTEIN 2B-RELATED"/>
    <property type="match status" value="1"/>
</dbReference>
<dbReference type="Pfam" id="PF06544">
    <property type="entry name" value="Prp3_C"/>
    <property type="match status" value="1"/>
</dbReference>
<feature type="domain" description="RWD" evidence="1">
    <location>
        <begin position="16"/>
        <end position="139"/>
    </location>
</feature>
<reference evidence="2" key="1">
    <citation type="journal article" date="2023" name="Mol. Biol. Evol.">
        <title>Third-Generation Sequencing Reveals the Adaptive Role of the Epigenome in Three Deep-Sea Polychaetes.</title>
        <authorList>
            <person name="Perez M."/>
            <person name="Aroh O."/>
            <person name="Sun Y."/>
            <person name="Lan Y."/>
            <person name="Juniper S.K."/>
            <person name="Young C.R."/>
            <person name="Angers B."/>
            <person name="Qian P.Y."/>
        </authorList>
    </citation>
    <scope>NUCLEOTIDE SEQUENCE</scope>
    <source>
        <strain evidence="2">P08H-3</strain>
    </source>
</reference>
<dbReference type="InterPro" id="IPR059181">
    <property type="entry name" value="RWDD2A-B_C"/>
</dbReference>
<evidence type="ECO:0000313" key="3">
    <source>
        <dbReference type="Proteomes" id="UP001208570"/>
    </source>
</evidence>